<evidence type="ECO:0000313" key="7">
    <source>
        <dbReference type="Proteomes" id="UP000813672"/>
    </source>
</evidence>
<dbReference type="PROSITE" id="PS50977">
    <property type="entry name" value="HTH_TETR_2"/>
    <property type="match status" value="1"/>
</dbReference>
<evidence type="ECO:0000259" key="5">
    <source>
        <dbReference type="PROSITE" id="PS50977"/>
    </source>
</evidence>
<name>A0A9Q3WPB4_9RHOB</name>
<organism evidence="6 7">
    <name type="scientific">Ruegeria pomeroyi</name>
    <dbReference type="NCBI Taxonomy" id="89184"/>
    <lineage>
        <taxon>Bacteria</taxon>
        <taxon>Pseudomonadati</taxon>
        <taxon>Pseudomonadota</taxon>
        <taxon>Alphaproteobacteria</taxon>
        <taxon>Rhodobacterales</taxon>
        <taxon>Roseobacteraceae</taxon>
        <taxon>Ruegeria</taxon>
    </lineage>
</organism>
<evidence type="ECO:0000256" key="4">
    <source>
        <dbReference type="PROSITE-ProRule" id="PRU00335"/>
    </source>
</evidence>
<dbReference type="InterPro" id="IPR041586">
    <property type="entry name" value="PsrA_TetR_C"/>
</dbReference>
<dbReference type="InterPro" id="IPR001647">
    <property type="entry name" value="HTH_TetR"/>
</dbReference>
<keyword evidence="3" id="KW-0804">Transcription</keyword>
<dbReference type="SUPFAM" id="SSF46689">
    <property type="entry name" value="Homeodomain-like"/>
    <property type="match status" value="1"/>
</dbReference>
<gene>
    <name evidence="6" type="ORF">KBY27_19490</name>
</gene>
<evidence type="ECO:0000256" key="3">
    <source>
        <dbReference type="ARBA" id="ARBA00023163"/>
    </source>
</evidence>
<accession>A0A9Q3WPB4</accession>
<dbReference type="Pfam" id="PF00440">
    <property type="entry name" value="TetR_N"/>
    <property type="match status" value="1"/>
</dbReference>
<evidence type="ECO:0000313" key="6">
    <source>
        <dbReference type="EMBL" id="MCE8539649.1"/>
    </source>
</evidence>
<sequence>MFVLEKQRQRAPSARSLQTRARILDAAEQLFAARGFEGASIRDIAKAAGVQGGLVAHHGGSKEELFRLVVARRAGALSRIRVEALEGARAQGPLDLATILDCFIRPYVTLAREGGPHWVAYGRLLAHVSADPRWSTLAAECFDPTAQQFIDEIAALYPGAVPGRAAMGQIYAVSAMLAHVYSAWRLDTLSPGAGEADTDRLIAFATAGVHAVMTERVPEK</sequence>
<feature type="domain" description="HTH tetR-type" evidence="5">
    <location>
        <begin position="17"/>
        <end position="77"/>
    </location>
</feature>
<dbReference type="InterPro" id="IPR009057">
    <property type="entry name" value="Homeodomain-like_sf"/>
</dbReference>
<dbReference type="PANTHER" id="PTHR30055:SF234">
    <property type="entry name" value="HTH-TYPE TRANSCRIPTIONAL REGULATOR BETI"/>
    <property type="match status" value="1"/>
</dbReference>
<dbReference type="Proteomes" id="UP000813672">
    <property type="component" value="Unassembled WGS sequence"/>
</dbReference>
<dbReference type="GO" id="GO:0000976">
    <property type="term" value="F:transcription cis-regulatory region binding"/>
    <property type="evidence" value="ECO:0007669"/>
    <property type="project" value="TreeGrafter"/>
</dbReference>
<keyword evidence="1" id="KW-0805">Transcription regulation</keyword>
<proteinExistence type="predicted"/>
<dbReference type="SUPFAM" id="SSF48498">
    <property type="entry name" value="Tetracyclin repressor-like, C-terminal domain"/>
    <property type="match status" value="1"/>
</dbReference>
<dbReference type="InterPro" id="IPR036271">
    <property type="entry name" value="Tet_transcr_reg_TetR-rel_C_sf"/>
</dbReference>
<comment type="caution">
    <text evidence="6">The sequence shown here is derived from an EMBL/GenBank/DDBJ whole genome shotgun (WGS) entry which is preliminary data.</text>
</comment>
<dbReference type="InterPro" id="IPR050109">
    <property type="entry name" value="HTH-type_TetR-like_transc_reg"/>
</dbReference>
<dbReference type="GO" id="GO:0003700">
    <property type="term" value="F:DNA-binding transcription factor activity"/>
    <property type="evidence" value="ECO:0007669"/>
    <property type="project" value="TreeGrafter"/>
</dbReference>
<dbReference type="Gene3D" id="1.10.357.10">
    <property type="entry name" value="Tetracycline Repressor, domain 2"/>
    <property type="match status" value="1"/>
</dbReference>
<feature type="DNA-binding region" description="H-T-H motif" evidence="4">
    <location>
        <begin position="40"/>
        <end position="59"/>
    </location>
</feature>
<protein>
    <submittedName>
        <fullName evidence="6">TetR family transcriptional regulator</fullName>
    </submittedName>
</protein>
<reference evidence="6" key="1">
    <citation type="journal article" date="2021" name="Environ. Microbiol.">
        <title>Cryptic niche differentiation of novel sediment ecotypes of Rugeria pomeroyi correlates with nitrate respiration.</title>
        <authorList>
            <person name="Lin X."/>
            <person name="McNichol J."/>
            <person name="Chu X."/>
            <person name="Qian Y."/>
            <person name="Luo H."/>
        </authorList>
    </citation>
    <scope>NUCLEOTIDE SEQUENCE</scope>
    <source>
        <strain evidence="6">SZCCDBB064</strain>
    </source>
</reference>
<dbReference type="EMBL" id="JAGQAF010000015">
    <property type="protein sequence ID" value="MCE8539649.1"/>
    <property type="molecule type" value="Genomic_DNA"/>
</dbReference>
<evidence type="ECO:0000256" key="1">
    <source>
        <dbReference type="ARBA" id="ARBA00023015"/>
    </source>
</evidence>
<dbReference type="PRINTS" id="PR00455">
    <property type="entry name" value="HTHTETR"/>
</dbReference>
<dbReference type="PANTHER" id="PTHR30055">
    <property type="entry name" value="HTH-TYPE TRANSCRIPTIONAL REGULATOR RUTR"/>
    <property type="match status" value="1"/>
</dbReference>
<dbReference type="AlphaFoldDB" id="A0A9Q3WPB4"/>
<keyword evidence="2 4" id="KW-0238">DNA-binding</keyword>
<evidence type="ECO:0000256" key="2">
    <source>
        <dbReference type="ARBA" id="ARBA00023125"/>
    </source>
</evidence>
<dbReference type="Pfam" id="PF17939">
    <property type="entry name" value="TetR_C_30"/>
    <property type="match status" value="1"/>
</dbReference>